<feature type="binding site" description="axial binding residue" evidence="8">
    <location>
        <position position="246"/>
    </location>
    <ligand>
        <name>heme b</name>
        <dbReference type="ChEBI" id="CHEBI:60344"/>
        <label>1</label>
    </ligand>
    <ligandPart>
        <name>Fe</name>
        <dbReference type="ChEBI" id="CHEBI:18248"/>
    </ligandPart>
</feature>
<gene>
    <name evidence="16" type="primary">LOC116212647</name>
    <name evidence="13" type="ORF">CDL15_Pgr020011</name>
</gene>
<evidence type="ECO:0000256" key="2">
    <source>
        <dbReference type="ARBA" id="ARBA00022448"/>
    </source>
</evidence>
<dbReference type="GO" id="GO:0016020">
    <property type="term" value="C:membrane"/>
    <property type="evidence" value="ECO:0007669"/>
    <property type="project" value="UniProtKB-SubCell"/>
</dbReference>
<dbReference type="PROSITE" id="PS50836">
    <property type="entry name" value="DOMON"/>
    <property type="match status" value="1"/>
</dbReference>
<proteinExistence type="predicted"/>
<dbReference type="PIRSF" id="PIRSF037471">
    <property type="entry name" value="UCP037471"/>
    <property type="match status" value="1"/>
</dbReference>
<dbReference type="SMART" id="SM00665">
    <property type="entry name" value="B561"/>
    <property type="match status" value="1"/>
</dbReference>
<keyword evidence="3 9" id="KW-0812">Transmembrane</keyword>
<dbReference type="InterPro" id="IPR045266">
    <property type="entry name" value="DOH_DOMON"/>
</dbReference>
<dbReference type="CDD" id="cd08760">
    <property type="entry name" value="Cyt_b561_FRRS1_like"/>
    <property type="match status" value="1"/>
</dbReference>
<sequence>MKLPSLIIISMIIINGGLLVDSQQTTTDSCSSNLNLKDVGILFDTTSLNCLSAWDSQNFILRYSQASADVWSFVLSAPTTTAYIAMGFSSNGQMVGSSAVVGWISSGSAASMKQYSLEGQSPGQVKPDQGTLSILSNTSTITSQNNRTFMAFQLNTAQPQSRLIYAVGTQDSVPQAPGFTLAEHQDKVSTSVNYVSGQSKSGGTPHSRLRKSHGLLNIISWGILVIIGAMVARYFREWDPLWFYVHTAIQSSAFVLGLIGIITGLVLEDRIGANVSTHKGLGIFIFVLGCLQVMAVLARPDISSKVRKYWNWYHHNVGRILFIFAVANIFYGIQLGGEGTGWKAGYGVVLALLVISGIALEIRVFMRK</sequence>
<dbReference type="PROSITE" id="PS50939">
    <property type="entry name" value="CYTOCHROME_B561"/>
    <property type="match status" value="1"/>
</dbReference>
<evidence type="ECO:0000256" key="6">
    <source>
        <dbReference type="ARBA" id="ARBA00022989"/>
    </source>
</evidence>
<evidence type="ECO:0000256" key="4">
    <source>
        <dbReference type="ARBA" id="ARBA00022729"/>
    </source>
</evidence>
<feature type="transmembrane region" description="Helical" evidence="9">
    <location>
        <begin position="242"/>
        <end position="267"/>
    </location>
</feature>
<dbReference type="Gene3D" id="1.20.120.1770">
    <property type="match status" value="1"/>
</dbReference>
<feature type="domain" description="DOMON" evidence="11">
    <location>
        <begin position="57"/>
        <end position="168"/>
    </location>
</feature>
<reference evidence="16" key="4">
    <citation type="submission" date="2025-04" db="UniProtKB">
        <authorList>
            <consortium name="RefSeq"/>
        </authorList>
    </citation>
    <scope>IDENTIFICATION</scope>
    <source>
        <tissue evidence="16">Leaf</tissue>
    </source>
</reference>
<dbReference type="GeneID" id="116212647"/>
<dbReference type="InterPro" id="IPR006593">
    <property type="entry name" value="Cyt_b561/ferric_Rdtase_TM"/>
</dbReference>
<dbReference type="InterPro" id="IPR005018">
    <property type="entry name" value="DOMON_domain"/>
</dbReference>
<feature type="signal peptide" evidence="10">
    <location>
        <begin position="1"/>
        <end position="22"/>
    </location>
</feature>
<dbReference type="PANTHER" id="PTHR23130">
    <property type="entry name" value="CYTOCHROME B561 AND DOMON DOMAIN-CONTAINING PROTEIN"/>
    <property type="match status" value="1"/>
</dbReference>
<feature type="transmembrane region" description="Helical" evidence="9">
    <location>
        <begin position="346"/>
        <end position="366"/>
    </location>
</feature>
<evidence type="ECO:0000256" key="10">
    <source>
        <dbReference type="SAM" id="SignalP"/>
    </source>
</evidence>
<evidence type="ECO:0000256" key="7">
    <source>
        <dbReference type="ARBA" id="ARBA00023136"/>
    </source>
</evidence>
<evidence type="ECO:0000256" key="8">
    <source>
        <dbReference type="PIRSR" id="PIRSR037471-1"/>
    </source>
</evidence>
<reference evidence="13" key="2">
    <citation type="submission" date="2017-06" db="EMBL/GenBank/DDBJ databases">
        <title>The pomegranate genome and the genomics of punicalagin biosynthesis.</title>
        <authorList>
            <person name="Xu C."/>
        </authorList>
    </citation>
    <scope>NUCLEOTIDE SEQUENCE [LARGE SCALE GENOMIC DNA]</scope>
    <source>
        <tissue evidence="13">Fresh leaf</tissue>
    </source>
</reference>
<organism evidence="13 14">
    <name type="scientific">Punica granatum</name>
    <name type="common">Pomegranate</name>
    <dbReference type="NCBI Taxonomy" id="22663"/>
    <lineage>
        <taxon>Eukaryota</taxon>
        <taxon>Viridiplantae</taxon>
        <taxon>Streptophyta</taxon>
        <taxon>Embryophyta</taxon>
        <taxon>Tracheophyta</taxon>
        <taxon>Spermatophyta</taxon>
        <taxon>Magnoliopsida</taxon>
        <taxon>eudicotyledons</taxon>
        <taxon>Gunneridae</taxon>
        <taxon>Pentapetalae</taxon>
        <taxon>rosids</taxon>
        <taxon>malvids</taxon>
        <taxon>Myrtales</taxon>
        <taxon>Lythraceae</taxon>
        <taxon>Punica</taxon>
    </lineage>
</organism>
<evidence type="ECO:0000256" key="1">
    <source>
        <dbReference type="ARBA" id="ARBA00004370"/>
    </source>
</evidence>
<evidence type="ECO:0000259" key="11">
    <source>
        <dbReference type="PROSITE" id="PS50836"/>
    </source>
</evidence>
<dbReference type="AlphaFoldDB" id="A0A218VQB4"/>
<feature type="domain" description="Cytochrome b561" evidence="12">
    <location>
        <begin position="175"/>
        <end position="368"/>
    </location>
</feature>
<dbReference type="CDD" id="cd09631">
    <property type="entry name" value="DOMON_DOH"/>
    <property type="match status" value="1"/>
</dbReference>
<dbReference type="Pfam" id="PF03188">
    <property type="entry name" value="Cytochrom_B561"/>
    <property type="match status" value="1"/>
</dbReference>
<evidence type="ECO:0000313" key="16">
    <source>
        <dbReference type="RefSeq" id="XP_031403141.1"/>
    </source>
</evidence>
<feature type="binding site" description="axial binding residue" evidence="8">
    <location>
        <position position="213"/>
    </location>
    <ligand>
        <name>heme b</name>
        <dbReference type="ChEBI" id="CHEBI:60344"/>
        <label>1</label>
    </ligand>
    <ligandPart>
        <name>Fe</name>
        <dbReference type="ChEBI" id="CHEBI:18248"/>
    </ligandPart>
</feature>
<keyword evidence="5" id="KW-0249">Electron transport</keyword>
<protein>
    <submittedName>
        <fullName evidence="16">Cytochrome b561 and DOMON domain-containing protein At3g07570</fullName>
    </submittedName>
</protein>
<dbReference type="OrthoDB" id="19261at2759"/>
<dbReference type="Proteomes" id="UP000197138">
    <property type="component" value="Unassembled WGS sequence"/>
</dbReference>
<dbReference type="InterPro" id="IPR017214">
    <property type="entry name" value="UCP037471"/>
</dbReference>
<feature type="binding site" description="axial binding residue" evidence="8">
    <location>
        <position position="278"/>
    </location>
    <ligand>
        <name>heme b</name>
        <dbReference type="ChEBI" id="CHEBI:60344"/>
        <label>1</label>
    </ligand>
    <ligandPart>
        <name>Fe</name>
        <dbReference type="ChEBI" id="CHEBI:18248"/>
    </ligandPart>
</feature>
<name>A0A218VQB4_PUNGR</name>
<keyword evidence="8" id="KW-0479">Metal-binding</keyword>
<keyword evidence="15" id="KW-1185">Reference proteome</keyword>
<dbReference type="Pfam" id="PF03351">
    <property type="entry name" value="DOMON"/>
    <property type="match status" value="1"/>
</dbReference>
<dbReference type="SMART" id="SM00664">
    <property type="entry name" value="DoH"/>
    <property type="match status" value="1"/>
</dbReference>
<dbReference type="EMBL" id="MTKT01006319">
    <property type="protein sequence ID" value="OWM62717.1"/>
    <property type="molecule type" value="Genomic_DNA"/>
</dbReference>
<dbReference type="RefSeq" id="XP_031403141.1">
    <property type="nucleotide sequence ID" value="XM_031547281.1"/>
</dbReference>
<feature type="transmembrane region" description="Helical" evidence="9">
    <location>
        <begin position="317"/>
        <end position="334"/>
    </location>
</feature>
<evidence type="ECO:0000256" key="5">
    <source>
        <dbReference type="ARBA" id="ARBA00022982"/>
    </source>
</evidence>
<evidence type="ECO:0000313" key="13">
    <source>
        <dbReference type="EMBL" id="OWM62717.1"/>
    </source>
</evidence>
<keyword evidence="7 9" id="KW-0472">Membrane</keyword>
<evidence type="ECO:0000256" key="9">
    <source>
        <dbReference type="SAM" id="Phobius"/>
    </source>
</evidence>
<evidence type="ECO:0000256" key="3">
    <source>
        <dbReference type="ARBA" id="ARBA00022692"/>
    </source>
</evidence>
<reference evidence="14" key="1">
    <citation type="journal article" date="2017" name="Plant J.">
        <title>The pomegranate (Punica granatum L.) genome and the genomics of punicalagin biosynthesis.</title>
        <authorList>
            <person name="Qin G."/>
            <person name="Xu C."/>
            <person name="Ming R."/>
            <person name="Tang H."/>
            <person name="Guyot R."/>
            <person name="Kramer E.M."/>
            <person name="Hu Y."/>
            <person name="Yi X."/>
            <person name="Qi Y."/>
            <person name="Xu X."/>
            <person name="Gao Z."/>
            <person name="Pan H."/>
            <person name="Jian J."/>
            <person name="Tian Y."/>
            <person name="Yue Z."/>
            <person name="Xu Y."/>
        </authorList>
    </citation>
    <scope>NUCLEOTIDE SEQUENCE [LARGE SCALE GENOMIC DNA]</scope>
    <source>
        <strain evidence="14">cv. Dabenzi</strain>
    </source>
</reference>
<reference evidence="15" key="3">
    <citation type="journal article" date="2020" name="Plant Biotechnol. J.">
        <title>The pomegranate (Punica granatum L.) draft genome dissects genetic divergence between soft- and hard-seeded cultivars.</title>
        <authorList>
            <person name="Luo X."/>
            <person name="Li H."/>
            <person name="Wu Z."/>
            <person name="Yao W."/>
            <person name="Zhao P."/>
            <person name="Cao D."/>
            <person name="Yu H."/>
            <person name="Li K."/>
            <person name="Poudel K."/>
            <person name="Zhao D."/>
            <person name="Zhang F."/>
            <person name="Xia X."/>
            <person name="Chen L."/>
            <person name="Wang Q."/>
            <person name="Jing D."/>
            <person name="Cao S."/>
        </authorList>
    </citation>
    <scope>NUCLEOTIDE SEQUENCE [LARGE SCALE GENOMIC DNA]</scope>
</reference>
<feature type="chain" id="PRO_5044568787" evidence="10">
    <location>
        <begin position="23"/>
        <end position="368"/>
    </location>
</feature>
<evidence type="ECO:0000313" key="14">
    <source>
        <dbReference type="Proteomes" id="UP000197138"/>
    </source>
</evidence>
<accession>A0A218VQB4</accession>
<keyword evidence="8" id="KW-0408">Iron</keyword>
<feature type="transmembrane region" description="Helical" evidence="9">
    <location>
        <begin position="279"/>
        <end position="297"/>
    </location>
</feature>
<comment type="subcellular location">
    <subcellularLocation>
        <location evidence="1">Membrane</location>
    </subcellularLocation>
</comment>
<dbReference type="PANTHER" id="PTHR23130:SF171">
    <property type="entry name" value="OS01G0895300 PROTEIN"/>
    <property type="match status" value="1"/>
</dbReference>
<evidence type="ECO:0000259" key="12">
    <source>
        <dbReference type="PROSITE" id="PS50939"/>
    </source>
</evidence>
<keyword evidence="6 9" id="KW-1133">Transmembrane helix</keyword>
<feature type="binding site" description="axial binding residue" evidence="8">
    <location>
        <position position="314"/>
    </location>
    <ligand>
        <name>heme b</name>
        <dbReference type="ChEBI" id="CHEBI:60344"/>
        <label>1</label>
    </ligand>
    <ligandPart>
        <name>Fe</name>
        <dbReference type="ChEBI" id="CHEBI:18248"/>
    </ligandPart>
</feature>
<keyword evidence="2" id="KW-0813">Transport</keyword>
<feature type="transmembrane region" description="Helical" evidence="9">
    <location>
        <begin position="214"/>
        <end position="235"/>
    </location>
</feature>
<dbReference type="GO" id="GO:0046872">
    <property type="term" value="F:metal ion binding"/>
    <property type="evidence" value="ECO:0007669"/>
    <property type="project" value="UniProtKB-KW"/>
</dbReference>
<dbReference type="SUPFAM" id="SSF49344">
    <property type="entry name" value="CBD9-like"/>
    <property type="match status" value="1"/>
</dbReference>
<keyword evidence="4 10" id="KW-0732">Signal</keyword>
<dbReference type="Proteomes" id="UP000515151">
    <property type="component" value="Chromosome 7"/>
</dbReference>
<evidence type="ECO:0000313" key="15">
    <source>
        <dbReference type="Proteomes" id="UP000515151"/>
    </source>
</evidence>